<proteinExistence type="inferred from homology"/>
<dbReference type="GO" id="GO:0032259">
    <property type="term" value="P:methylation"/>
    <property type="evidence" value="ECO:0007669"/>
    <property type="project" value="UniProtKB-KW"/>
</dbReference>
<dbReference type="Proteomes" id="UP000199341">
    <property type="component" value="Unassembled WGS sequence"/>
</dbReference>
<dbReference type="PROSITE" id="PS01279">
    <property type="entry name" value="PCMT"/>
    <property type="match status" value="1"/>
</dbReference>
<name>A0A1H0L3W1_9ACTN</name>
<dbReference type="OrthoDB" id="5143400at2"/>
<dbReference type="EMBL" id="FNIE01000011">
    <property type="protein sequence ID" value="SDO62917.1"/>
    <property type="molecule type" value="Genomic_DNA"/>
</dbReference>
<evidence type="ECO:0000313" key="13">
    <source>
        <dbReference type="Proteomes" id="UP000199341"/>
    </source>
</evidence>
<evidence type="ECO:0000256" key="1">
    <source>
        <dbReference type="ARBA" id="ARBA00004496"/>
    </source>
</evidence>
<evidence type="ECO:0000256" key="3">
    <source>
        <dbReference type="ARBA" id="ARBA00011890"/>
    </source>
</evidence>
<dbReference type="InterPro" id="IPR029063">
    <property type="entry name" value="SAM-dependent_MTases_sf"/>
</dbReference>
<evidence type="ECO:0000256" key="10">
    <source>
        <dbReference type="ARBA" id="ARBA00031323"/>
    </source>
</evidence>
<keyword evidence="8" id="KW-0949">S-adenosyl-L-methionine</keyword>
<organism evidence="12 13">
    <name type="scientific">Actinacidiphila guanduensis</name>
    <dbReference type="NCBI Taxonomy" id="310781"/>
    <lineage>
        <taxon>Bacteria</taxon>
        <taxon>Bacillati</taxon>
        <taxon>Actinomycetota</taxon>
        <taxon>Actinomycetes</taxon>
        <taxon>Kitasatosporales</taxon>
        <taxon>Streptomycetaceae</taxon>
        <taxon>Actinacidiphila</taxon>
    </lineage>
</organism>
<dbReference type="EC" id="2.1.1.77" evidence="3"/>
<reference evidence="12 13" key="1">
    <citation type="submission" date="2016-10" db="EMBL/GenBank/DDBJ databases">
        <authorList>
            <person name="de Groot N.N."/>
        </authorList>
    </citation>
    <scope>NUCLEOTIDE SEQUENCE [LARGE SCALE GENOMIC DNA]</scope>
    <source>
        <strain evidence="12 13">CGMCC 4.2022</strain>
    </source>
</reference>
<evidence type="ECO:0000256" key="11">
    <source>
        <dbReference type="ARBA" id="ARBA00031350"/>
    </source>
</evidence>
<dbReference type="CDD" id="cd02440">
    <property type="entry name" value="AdoMet_MTases"/>
    <property type="match status" value="1"/>
</dbReference>
<comment type="similarity">
    <text evidence="2">Belongs to the methyltransferase superfamily. L-isoaspartyl/D-aspartyl protein methyltransferase family.</text>
</comment>
<evidence type="ECO:0000256" key="7">
    <source>
        <dbReference type="ARBA" id="ARBA00022679"/>
    </source>
</evidence>
<evidence type="ECO:0000256" key="9">
    <source>
        <dbReference type="ARBA" id="ARBA00030757"/>
    </source>
</evidence>
<protein>
    <recommendedName>
        <fullName evidence="4">Protein-L-isoaspartate O-methyltransferase</fullName>
        <ecNumber evidence="3">2.1.1.77</ecNumber>
    </recommendedName>
    <alternativeName>
        <fullName evidence="11">L-isoaspartyl protein carboxyl methyltransferase</fullName>
    </alternativeName>
    <alternativeName>
        <fullName evidence="9">Protein L-isoaspartyl methyltransferase</fullName>
    </alternativeName>
    <alternativeName>
        <fullName evidence="10">Protein-beta-aspartate methyltransferase</fullName>
    </alternativeName>
</protein>
<dbReference type="Gene3D" id="3.40.50.150">
    <property type="entry name" value="Vaccinia Virus protein VP39"/>
    <property type="match status" value="1"/>
</dbReference>
<dbReference type="STRING" id="310781.SAMN05216259_11174"/>
<keyword evidence="13" id="KW-1185">Reference proteome</keyword>
<evidence type="ECO:0000256" key="5">
    <source>
        <dbReference type="ARBA" id="ARBA00022490"/>
    </source>
</evidence>
<dbReference type="GO" id="GO:0004719">
    <property type="term" value="F:protein-L-isoaspartate (D-aspartate) O-methyltransferase activity"/>
    <property type="evidence" value="ECO:0007669"/>
    <property type="project" value="UniProtKB-EC"/>
</dbReference>
<evidence type="ECO:0000256" key="8">
    <source>
        <dbReference type="ARBA" id="ARBA00022691"/>
    </source>
</evidence>
<dbReference type="PANTHER" id="PTHR11579">
    <property type="entry name" value="PROTEIN-L-ISOASPARTATE O-METHYLTRANSFERASE"/>
    <property type="match status" value="1"/>
</dbReference>
<dbReference type="Pfam" id="PF01135">
    <property type="entry name" value="PCMT"/>
    <property type="match status" value="1"/>
</dbReference>
<evidence type="ECO:0000256" key="2">
    <source>
        <dbReference type="ARBA" id="ARBA00005369"/>
    </source>
</evidence>
<evidence type="ECO:0000256" key="4">
    <source>
        <dbReference type="ARBA" id="ARBA00013346"/>
    </source>
</evidence>
<keyword evidence="6 12" id="KW-0489">Methyltransferase</keyword>
<dbReference type="SUPFAM" id="SSF53335">
    <property type="entry name" value="S-adenosyl-L-methionine-dependent methyltransferases"/>
    <property type="match status" value="1"/>
</dbReference>
<dbReference type="AlphaFoldDB" id="A0A1H0L3W1"/>
<keyword evidence="5" id="KW-0963">Cytoplasm</keyword>
<evidence type="ECO:0000313" key="12">
    <source>
        <dbReference type="EMBL" id="SDO62917.1"/>
    </source>
</evidence>
<comment type="subcellular location">
    <subcellularLocation>
        <location evidence="1">Cytoplasm</location>
    </subcellularLocation>
</comment>
<evidence type="ECO:0000256" key="6">
    <source>
        <dbReference type="ARBA" id="ARBA00022603"/>
    </source>
</evidence>
<dbReference type="GO" id="GO:0005737">
    <property type="term" value="C:cytoplasm"/>
    <property type="evidence" value="ECO:0007669"/>
    <property type="project" value="UniProtKB-SubCell"/>
</dbReference>
<accession>A0A1H0L3W1</accession>
<dbReference type="PANTHER" id="PTHR11579:SF0">
    <property type="entry name" value="PROTEIN-L-ISOASPARTATE(D-ASPARTATE) O-METHYLTRANSFERASE"/>
    <property type="match status" value="1"/>
</dbReference>
<dbReference type="InterPro" id="IPR000682">
    <property type="entry name" value="PCMT"/>
</dbReference>
<sequence>MTDKTAAELRAAFAAGIGGGHPSPWREAFRAIPREAFVPVFHRQDQAGQWAPVTASDPGYLEAVYSDTALMTQLDANGIPTSSSSEPGLMLDMLDALDAHPGDTVFELGTGTGYNAALLCHRLRADHVTSVDVDPDLVALAARRLGDLGLTPFVTAGDGALGYSARAPYSRIIATAALRCIPPALMEQAAPGAVIVAPIGHGVIRAVVTEPGHAEGRFLSRPALFMPRRSDGRGPDFDILRNQAPQATGLPVADALSRWKFPLSLALPGYSSCTWRDDDGTLTAVGLWTEDGSTATASVNGHVRQTGPRKLWDTVEELAALFPQGPPAREDFGITITSAGQRIWHGHPAGPTWTLPTASEVQR</sequence>
<keyword evidence="7 12" id="KW-0808">Transferase</keyword>
<dbReference type="RefSeq" id="WP_093786598.1">
    <property type="nucleotide sequence ID" value="NZ_FNIE01000011.1"/>
</dbReference>
<gene>
    <name evidence="12" type="ORF">SAMN05216259_11174</name>
</gene>